<proteinExistence type="predicted"/>
<keyword evidence="3" id="KW-1185">Reference proteome</keyword>
<feature type="transmembrane region" description="Helical" evidence="1">
    <location>
        <begin position="489"/>
        <end position="508"/>
    </location>
</feature>
<feature type="transmembrane region" description="Helical" evidence="1">
    <location>
        <begin position="617"/>
        <end position="644"/>
    </location>
</feature>
<keyword evidence="1" id="KW-1133">Transmembrane helix</keyword>
<feature type="transmembrane region" description="Helical" evidence="1">
    <location>
        <begin position="588"/>
        <end position="605"/>
    </location>
</feature>
<feature type="transmembrane region" description="Helical" evidence="1">
    <location>
        <begin position="822"/>
        <end position="842"/>
    </location>
</feature>
<dbReference type="EMBL" id="JAOXHL010000002">
    <property type="protein sequence ID" value="MCV3728588.1"/>
    <property type="molecule type" value="Genomic_DNA"/>
</dbReference>
<feature type="transmembrane region" description="Helical" evidence="1">
    <location>
        <begin position="848"/>
        <end position="868"/>
    </location>
</feature>
<feature type="transmembrane region" description="Helical" evidence="1">
    <location>
        <begin position="541"/>
        <end position="559"/>
    </location>
</feature>
<comment type="caution">
    <text evidence="2">The sequence shown here is derived from an EMBL/GenBank/DDBJ whole genome shotgun (WGS) entry which is preliminary data.</text>
</comment>
<evidence type="ECO:0008006" key="4">
    <source>
        <dbReference type="Google" id="ProtNLM"/>
    </source>
</evidence>
<feature type="transmembrane region" description="Helical" evidence="1">
    <location>
        <begin position="924"/>
        <end position="946"/>
    </location>
</feature>
<protein>
    <recommendedName>
        <fullName evidence="4">Bifunctional preprotein translocase subunit SecD/SecF</fullName>
    </recommendedName>
</protein>
<sequence>MKAKQLIKNNSRMNKKALLWSGIGLVAVGSIAGVAAGSVYVQEHLKSSNGLDEKFVTQTQWFAPATTNHASNQQKHIAQLSKLDLHLLNVQSQTDGNVINYFYDYSLNGTYADLDYRNIKKQDDKVAAKLALLRTFSTSNRLELQNISGLLGSTIHKTTKLNDQQFDEQDFLVLNQNEDQLRLQNNRATNSLELKIKVPTKDNQDFSLETFDAQFKNVAGDAKTIESRDELIQNLSKDPKKLSKPENIWLLWANRDGLIMKLNSLALLAYAHEQKNIVDQQTWDIIDAQYQAVASNDAERQYMSFVVGSKKSISDFLIDDQTLTYKKAVQEDKLLTLLQTFYSSQYYAPSYNQFDFNQPQGPASLKDQEMFYSWNLKQLSLISPYVISIDYASFFHYFKADKQNQYHTSEFVISQKANQRGNSYFNNLVNFKKYFQDAYTYSDLLSANNSLITQKEYAQAFVKYVDRASHLQTVQSHKLMTQLTNRQSILIGLSVIILLIGIIVSVLYKLAGVLNALLMFFSYVLALVFLVKFNTGFSAETYAALFVFNVLNLFGLMQLNKGMQYFLQQGYSYKNAFIKSLNEQWIKYFYLYMLILFSGMVFMFFNDHTNQAFGTNIMILLFAYFLMTFIIFLGTSYLLALACAEKPNCHLYREYLAHAYLINQQQFGKFAPQTNPRLQAFIAHMHHKGYLIGTLIFIGLIIIVGMLVLGLTSRAHDFFTNSLVYGYIDQPVQENEINSNLYPSVIETQLINTTTQITFDTHHTSYINDLDQISAHHHLVLRLQNTAFWLQNARMSIYSYLIIFVIALCWGMIWLRITSALVIFITVFVFMAAAIGLVYVVQIPINEYSLIGFNTFFILLLLFIFVYLGQIRMRINNKQIYPKRTLKSLLTQASVENWVAYNIIYYVMLASLLILMFFLPVDLIMMNLIVFVTLALMYPILANVMLKLNMATILLAQKIRLKTLNSHHNHQFGYDKYDEQEILNINKF</sequence>
<evidence type="ECO:0000313" key="3">
    <source>
        <dbReference type="Proteomes" id="UP001208245"/>
    </source>
</evidence>
<evidence type="ECO:0000256" key="1">
    <source>
        <dbReference type="SAM" id="Phobius"/>
    </source>
</evidence>
<dbReference type="SUPFAM" id="SSF82866">
    <property type="entry name" value="Multidrug efflux transporter AcrB transmembrane domain"/>
    <property type="match status" value="1"/>
</dbReference>
<name>A0ABT3BMW6_9BACT</name>
<feature type="transmembrane region" description="Helical" evidence="1">
    <location>
        <begin position="898"/>
        <end position="918"/>
    </location>
</feature>
<evidence type="ECO:0000313" key="2">
    <source>
        <dbReference type="EMBL" id="MCV3728588.1"/>
    </source>
</evidence>
<dbReference type="RefSeq" id="WP_263821902.1">
    <property type="nucleotide sequence ID" value="NZ_JAOXHK010000004.1"/>
</dbReference>
<accession>A0ABT3BMW6</accession>
<keyword evidence="1" id="KW-0472">Membrane</keyword>
<feature type="transmembrane region" description="Helical" evidence="1">
    <location>
        <begin position="797"/>
        <end position="815"/>
    </location>
</feature>
<feature type="transmembrane region" description="Helical" evidence="1">
    <location>
        <begin position="690"/>
        <end position="711"/>
    </location>
</feature>
<keyword evidence="1" id="KW-0812">Transmembrane</keyword>
<feature type="transmembrane region" description="Helical" evidence="1">
    <location>
        <begin position="515"/>
        <end position="535"/>
    </location>
</feature>
<organism evidence="2 3">
    <name type="scientific">Ureaplasma miroungigenitalium</name>
    <dbReference type="NCBI Taxonomy" id="1042321"/>
    <lineage>
        <taxon>Bacteria</taxon>
        <taxon>Bacillati</taxon>
        <taxon>Mycoplasmatota</taxon>
        <taxon>Mycoplasmoidales</taxon>
        <taxon>Mycoplasmoidaceae</taxon>
        <taxon>Ureaplasma</taxon>
    </lineage>
</organism>
<gene>
    <name evidence="2" type="ORF">OF376_02265</name>
</gene>
<reference evidence="2 3" key="1">
    <citation type="journal article" date="2020" name="Int. J. Syst. Evol. Microbiol.">
        <title>Ureaplasma miroungigenitalium sp. nov. isolated from northern elephant seals (Mirounga angustirostris) and Ureaplasma zalophigenitalium sp. nov. isolated from California sea lions (Zalophus californianus).</title>
        <authorList>
            <person name="Volokhov D.V."/>
            <person name="Gulland F.M."/>
            <person name="Gao Y."/>
            <person name="Chizhikov V.E."/>
        </authorList>
    </citation>
    <scope>NUCLEOTIDE SEQUENCE [LARGE SCALE GENOMIC DNA]</scope>
    <source>
        <strain evidence="2 3">ES3182-GEN</strain>
    </source>
</reference>
<dbReference type="Proteomes" id="UP001208245">
    <property type="component" value="Unassembled WGS sequence"/>
</dbReference>